<evidence type="ECO:0000256" key="2">
    <source>
        <dbReference type="ARBA" id="ARBA00022481"/>
    </source>
</evidence>
<keyword evidence="4" id="KW-0812">Transmembrane</keyword>
<keyword evidence="2" id="KW-0488">Methylation</keyword>
<comment type="caution">
    <text evidence="5">The sequence shown here is derived from an EMBL/GenBank/DDBJ whole genome shotgun (WGS) entry which is preliminary data.</text>
</comment>
<dbReference type="GO" id="GO:0015628">
    <property type="term" value="P:protein secretion by the type II secretion system"/>
    <property type="evidence" value="ECO:0007669"/>
    <property type="project" value="InterPro"/>
</dbReference>
<comment type="subcellular location">
    <subcellularLocation>
        <location evidence="1">Cell surface</location>
    </subcellularLocation>
</comment>
<dbReference type="AlphaFoldDB" id="A0A921T4C3"/>
<dbReference type="PRINTS" id="PR00813">
    <property type="entry name" value="BCTERIALGSPG"/>
</dbReference>
<reference evidence="5" key="1">
    <citation type="journal article" date="2021" name="PeerJ">
        <title>Extensive microbial diversity within the chicken gut microbiome revealed by metagenomics and culture.</title>
        <authorList>
            <person name="Gilroy R."/>
            <person name="Ravi A."/>
            <person name="Getino M."/>
            <person name="Pursley I."/>
            <person name="Horton D.L."/>
            <person name="Alikhan N.F."/>
            <person name="Baker D."/>
            <person name="Gharbi K."/>
            <person name="Hall N."/>
            <person name="Watson M."/>
            <person name="Adriaenssens E.M."/>
            <person name="Foster-Nyarko E."/>
            <person name="Jarju S."/>
            <person name="Secka A."/>
            <person name="Antonio M."/>
            <person name="Oren A."/>
            <person name="Chaudhuri R.R."/>
            <person name="La Ragione R."/>
            <person name="Hildebrand F."/>
            <person name="Pallen M.J."/>
        </authorList>
    </citation>
    <scope>NUCLEOTIDE SEQUENCE</scope>
    <source>
        <strain evidence="5">CHK160-4876</strain>
    </source>
</reference>
<name>A0A921T4C3_9BACL</name>
<protein>
    <submittedName>
        <fullName evidence="5">Prepilin-type N-terminal cleavage/methylation domain-containing protein</fullName>
    </submittedName>
</protein>
<keyword evidence="3" id="KW-0178">Competence</keyword>
<dbReference type="GO" id="GO:0009986">
    <property type="term" value="C:cell surface"/>
    <property type="evidence" value="ECO:0007669"/>
    <property type="project" value="UniProtKB-SubCell"/>
</dbReference>
<dbReference type="GO" id="GO:0015627">
    <property type="term" value="C:type II protein secretion system complex"/>
    <property type="evidence" value="ECO:0007669"/>
    <property type="project" value="InterPro"/>
</dbReference>
<dbReference type="InterPro" id="IPR000983">
    <property type="entry name" value="Bac_GSPG_pilin"/>
</dbReference>
<dbReference type="EMBL" id="DYTV01000023">
    <property type="protein sequence ID" value="HJH10473.1"/>
    <property type="molecule type" value="Genomic_DNA"/>
</dbReference>
<accession>A0A921T4C3</accession>
<dbReference type="NCBIfam" id="TIGR02532">
    <property type="entry name" value="IV_pilin_GFxxxE"/>
    <property type="match status" value="1"/>
</dbReference>
<evidence type="ECO:0000256" key="4">
    <source>
        <dbReference type="SAM" id="Phobius"/>
    </source>
</evidence>
<keyword evidence="4" id="KW-1133">Transmembrane helix</keyword>
<dbReference type="Pfam" id="PF07963">
    <property type="entry name" value="N_methyl"/>
    <property type="match status" value="1"/>
</dbReference>
<gene>
    <name evidence="5" type="ORF">K8V30_02065</name>
</gene>
<evidence type="ECO:0000313" key="6">
    <source>
        <dbReference type="Proteomes" id="UP000700212"/>
    </source>
</evidence>
<proteinExistence type="predicted"/>
<dbReference type="PROSITE" id="PS00409">
    <property type="entry name" value="PROKAR_NTER_METHYL"/>
    <property type="match status" value="1"/>
</dbReference>
<feature type="non-terminal residue" evidence="5">
    <location>
        <position position="131"/>
    </location>
</feature>
<evidence type="ECO:0000256" key="3">
    <source>
        <dbReference type="ARBA" id="ARBA00023287"/>
    </source>
</evidence>
<dbReference type="Proteomes" id="UP000700212">
    <property type="component" value="Unassembled WGS sequence"/>
</dbReference>
<dbReference type="SUPFAM" id="SSF54523">
    <property type="entry name" value="Pili subunits"/>
    <property type="match status" value="1"/>
</dbReference>
<keyword evidence="4" id="KW-0472">Membrane</keyword>
<reference evidence="5" key="2">
    <citation type="submission" date="2021-09" db="EMBL/GenBank/DDBJ databases">
        <authorList>
            <person name="Gilroy R."/>
        </authorList>
    </citation>
    <scope>NUCLEOTIDE SEQUENCE</scope>
    <source>
        <strain evidence="5">CHK160-4876</strain>
    </source>
</reference>
<dbReference type="Gene3D" id="3.30.700.10">
    <property type="entry name" value="Glycoprotein, Type 4 Pilin"/>
    <property type="match status" value="1"/>
</dbReference>
<dbReference type="GO" id="GO:0030420">
    <property type="term" value="P:establishment of competence for transformation"/>
    <property type="evidence" value="ECO:0007669"/>
    <property type="project" value="UniProtKB-KW"/>
</dbReference>
<sequence length="131" mass="14216">MFKKLMNKKLVKNEKGLTLVELLAVIVILAIVAAIAVPAIGNVIENSRYKATKSDAITVLNAANIYFTEKSDKTKVDVATLKEQGYLEDLGTITEGTKNENPKENFVEKVTDGGNKFTGSAKYSGDVTVTF</sequence>
<feature type="transmembrane region" description="Helical" evidence="4">
    <location>
        <begin position="20"/>
        <end position="41"/>
    </location>
</feature>
<evidence type="ECO:0000313" key="5">
    <source>
        <dbReference type="EMBL" id="HJH10473.1"/>
    </source>
</evidence>
<dbReference type="InterPro" id="IPR012902">
    <property type="entry name" value="N_methyl_site"/>
</dbReference>
<dbReference type="InterPro" id="IPR045584">
    <property type="entry name" value="Pilin-like"/>
</dbReference>
<evidence type="ECO:0000256" key="1">
    <source>
        <dbReference type="ARBA" id="ARBA00004241"/>
    </source>
</evidence>
<organism evidence="5 6">
    <name type="scientific">Metalysinibacillus jejuensis</name>
    <dbReference type="NCBI Taxonomy" id="914327"/>
    <lineage>
        <taxon>Bacteria</taxon>
        <taxon>Bacillati</taxon>
        <taxon>Bacillota</taxon>
        <taxon>Bacilli</taxon>
        <taxon>Bacillales</taxon>
        <taxon>Caryophanaceae</taxon>
        <taxon>Metalysinibacillus</taxon>
    </lineage>
</organism>